<dbReference type="PROSITE" id="PS51192">
    <property type="entry name" value="HELICASE_ATP_BIND_1"/>
    <property type="match status" value="1"/>
</dbReference>
<dbReference type="OrthoDB" id="10265785at2759"/>
<keyword evidence="10" id="KW-1185">Reference proteome</keyword>
<sequence>MSDDELIDYKEDQTKKTRRTRKAKSSAQFKDFLLRDELNEVLKDLAFEHPSEVQQMAIPKAILGQDILCQAKSGTGKTAVFVLSTLQQLRVVEKETCVIVLVHTKEMADQVKEEYKRFCKKLEGVTVEAVYGGVPFEEDLKRLSVSSPTVLVGTPWKNARSCKEKGA</sequence>
<dbReference type="GO" id="GO:0003724">
    <property type="term" value="F:RNA helicase activity"/>
    <property type="evidence" value="ECO:0007669"/>
    <property type="project" value="InterPro"/>
</dbReference>
<dbReference type="GO" id="GO:0003676">
    <property type="term" value="F:nucleic acid binding"/>
    <property type="evidence" value="ECO:0007669"/>
    <property type="project" value="InterPro"/>
</dbReference>
<keyword evidence="4" id="KW-0067">ATP-binding</keyword>
<dbReference type="OMA" id="MAMKECK"/>
<evidence type="ECO:0000256" key="6">
    <source>
        <dbReference type="SAM" id="MobiDB-lite"/>
    </source>
</evidence>
<evidence type="ECO:0000313" key="9">
    <source>
        <dbReference type="EMBL" id="EOB12873.1"/>
    </source>
</evidence>
<dbReference type="AlphaFoldDB" id="R0MJE2"/>
<feature type="short sequence motif" description="Q motif" evidence="5">
    <location>
        <begin position="27"/>
        <end position="55"/>
    </location>
</feature>
<evidence type="ECO:0000256" key="5">
    <source>
        <dbReference type="PROSITE-ProRule" id="PRU00552"/>
    </source>
</evidence>
<dbReference type="GO" id="GO:0005524">
    <property type="term" value="F:ATP binding"/>
    <property type="evidence" value="ECO:0007669"/>
    <property type="project" value="UniProtKB-KW"/>
</dbReference>
<dbReference type="InterPro" id="IPR014014">
    <property type="entry name" value="RNA_helicase_DEAD_Q_motif"/>
</dbReference>
<dbReference type="Gene3D" id="3.40.50.300">
    <property type="entry name" value="P-loop containing nucleotide triphosphate hydrolases"/>
    <property type="match status" value="1"/>
</dbReference>
<dbReference type="SUPFAM" id="SSF52540">
    <property type="entry name" value="P-loop containing nucleoside triphosphate hydrolases"/>
    <property type="match status" value="1"/>
</dbReference>
<proteinExistence type="predicted"/>
<reference evidence="9 10" key="1">
    <citation type="journal article" date="2013" name="BMC Genomics">
        <title>Comparative genomics of parasitic silkworm microsporidia reveal an association between genome expansion and host adaptation.</title>
        <authorList>
            <person name="Pan G."/>
            <person name="Xu J."/>
            <person name="Li T."/>
            <person name="Xia Q."/>
            <person name="Liu S.L."/>
            <person name="Zhang G."/>
            <person name="Li S."/>
            <person name="Li C."/>
            <person name="Liu H."/>
            <person name="Yang L."/>
            <person name="Liu T."/>
            <person name="Zhang X."/>
            <person name="Wu Z."/>
            <person name="Fan W."/>
            <person name="Dang X."/>
            <person name="Xiang H."/>
            <person name="Tao M."/>
            <person name="Li Y."/>
            <person name="Hu J."/>
            <person name="Li Z."/>
            <person name="Lin L."/>
            <person name="Luo J."/>
            <person name="Geng L."/>
            <person name="Wang L."/>
            <person name="Long M."/>
            <person name="Wan Y."/>
            <person name="He N."/>
            <person name="Zhang Z."/>
            <person name="Lu C."/>
            <person name="Keeling P.J."/>
            <person name="Wang J."/>
            <person name="Xiang Z."/>
            <person name="Zhou Z."/>
        </authorList>
    </citation>
    <scope>NUCLEOTIDE SEQUENCE [LARGE SCALE GENOMIC DNA]</scope>
    <source>
        <strain evidence="10">CQ1 / CVCC 102059</strain>
    </source>
</reference>
<evidence type="ECO:0000259" key="7">
    <source>
        <dbReference type="PROSITE" id="PS51192"/>
    </source>
</evidence>
<feature type="domain" description="Helicase ATP-binding" evidence="7">
    <location>
        <begin position="58"/>
        <end position="167"/>
    </location>
</feature>
<dbReference type="InterPro" id="IPR027417">
    <property type="entry name" value="P-loop_NTPase"/>
</dbReference>
<evidence type="ECO:0000313" key="10">
    <source>
        <dbReference type="Proteomes" id="UP000016927"/>
    </source>
</evidence>
<dbReference type="Proteomes" id="UP000016927">
    <property type="component" value="Unassembled WGS sequence"/>
</dbReference>
<dbReference type="PROSITE" id="PS51195">
    <property type="entry name" value="Q_MOTIF"/>
    <property type="match status" value="1"/>
</dbReference>
<dbReference type="EMBL" id="KB909257">
    <property type="protein sequence ID" value="EOB12873.1"/>
    <property type="molecule type" value="Genomic_DNA"/>
</dbReference>
<feature type="region of interest" description="Disordered" evidence="6">
    <location>
        <begin position="1"/>
        <end position="22"/>
    </location>
</feature>
<dbReference type="STRING" id="578461.R0MJE2"/>
<evidence type="ECO:0000256" key="3">
    <source>
        <dbReference type="ARBA" id="ARBA00022806"/>
    </source>
</evidence>
<dbReference type="GO" id="GO:0016787">
    <property type="term" value="F:hydrolase activity"/>
    <property type="evidence" value="ECO:0007669"/>
    <property type="project" value="UniProtKB-KW"/>
</dbReference>
<dbReference type="InterPro" id="IPR014001">
    <property type="entry name" value="Helicase_ATP-bd"/>
</dbReference>
<dbReference type="InterPro" id="IPR011545">
    <property type="entry name" value="DEAD/DEAH_box_helicase_dom"/>
</dbReference>
<evidence type="ECO:0000259" key="8">
    <source>
        <dbReference type="PROSITE" id="PS51195"/>
    </source>
</evidence>
<keyword evidence="1" id="KW-0547">Nucleotide-binding</keyword>
<feature type="domain" description="DEAD-box RNA helicase Q" evidence="8">
    <location>
        <begin position="27"/>
        <end position="55"/>
    </location>
</feature>
<dbReference type="Pfam" id="PF00270">
    <property type="entry name" value="DEAD"/>
    <property type="match status" value="1"/>
</dbReference>
<gene>
    <name evidence="9" type="primary">UAP56</name>
    <name evidence="9" type="ORF">NBO_349g0004</name>
</gene>
<keyword evidence="2" id="KW-0378">Hydrolase</keyword>
<dbReference type="PANTHER" id="PTHR47960">
    <property type="entry name" value="DEAD-BOX ATP-DEPENDENT RNA HELICASE 50"/>
    <property type="match status" value="1"/>
</dbReference>
<evidence type="ECO:0000256" key="2">
    <source>
        <dbReference type="ARBA" id="ARBA00022801"/>
    </source>
</evidence>
<organism evidence="9 10">
    <name type="scientific">Nosema bombycis (strain CQ1 / CVCC 102059)</name>
    <name type="common">Microsporidian parasite</name>
    <name type="synonym">Pebrine of silkworm</name>
    <dbReference type="NCBI Taxonomy" id="578461"/>
    <lineage>
        <taxon>Eukaryota</taxon>
        <taxon>Fungi</taxon>
        <taxon>Fungi incertae sedis</taxon>
        <taxon>Microsporidia</taxon>
        <taxon>Nosematidae</taxon>
        <taxon>Nosema</taxon>
    </lineage>
</organism>
<name>R0MJE2_NOSB1</name>
<evidence type="ECO:0000256" key="1">
    <source>
        <dbReference type="ARBA" id="ARBA00022741"/>
    </source>
</evidence>
<protein>
    <submittedName>
        <fullName evidence="9">Spliceosome RNA helicase BAT1</fullName>
    </submittedName>
</protein>
<dbReference type="VEuPathDB" id="MicrosporidiaDB:NBO_349g0004"/>
<dbReference type="HOGENOM" id="CLU_003041_8_7_1"/>
<keyword evidence="3 9" id="KW-0347">Helicase</keyword>
<accession>R0MJE2</accession>
<evidence type="ECO:0000256" key="4">
    <source>
        <dbReference type="ARBA" id="ARBA00022840"/>
    </source>
</evidence>